<evidence type="ECO:0000256" key="2">
    <source>
        <dbReference type="ARBA" id="ARBA00022679"/>
    </source>
</evidence>
<protein>
    <submittedName>
        <fullName evidence="4">Tryptamine hydroxycinnamoyltransferase 2-like</fullName>
    </submittedName>
</protein>
<dbReference type="PANTHER" id="PTHR31642">
    <property type="entry name" value="TRICHOTHECENE 3-O-ACETYLTRANSFERASE"/>
    <property type="match status" value="1"/>
</dbReference>
<comment type="caution">
    <text evidence="4">The sequence shown here is derived from an EMBL/GenBank/DDBJ whole genome shotgun (WGS) entry which is preliminary data.</text>
</comment>
<dbReference type="InterPro" id="IPR023213">
    <property type="entry name" value="CAT-like_dom_sf"/>
</dbReference>
<proteinExistence type="inferred from homology"/>
<keyword evidence="2" id="KW-0808">Transferase</keyword>
<dbReference type="SUPFAM" id="SSF52777">
    <property type="entry name" value="CoA-dependent acyltransferases"/>
    <property type="match status" value="1"/>
</dbReference>
<evidence type="ECO:0000256" key="3">
    <source>
        <dbReference type="ARBA" id="ARBA00023315"/>
    </source>
</evidence>
<dbReference type="AlphaFoldDB" id="A0AAX6EHQ5"/>
<dbReference type="FunFam" id="3.30.559.10:FF:000008">
    <property type="entry name" value="Tryptamine hydroxycinnamoyl transferase"/>
    <property type="match status" value="1"/>
</dbReference>
<reference evidence="4" key="2">
    <citation type="submission" date="2023-04" db="EMBL/GenBank/DDBJ databases">
        <authorList>
            <person name="Bruccoleri R.E."/>
            <person name="Oakeley E.J."/>
            <person name="Faust A.-M."/>
            <person name="Dessus-Babus S."/>
            <person name="Altorfer M."/>
            <person name="Burckhardt D."/>
            <person name="Oertli M."/>
            <person name="Naumann U."/>
            <person name="Petersen F."/>
            <person name="Wong J."/>
        </authorList>
    </citation>
    <scope>NUCLEOTIDE SEQUENCE</scope>
    <source>
        <strain evidence="4">GSM-AAB239-AS_SAM_17_03QT</strain>
        <tissue evidence="4">Leaf</tissue>
    </source>
</reference>
<dbReference type="InterPro" id="IPR050317">
    <property type="entry name" value="Plant_Fungal_Acyltransferase"/>
</dbReference>
<keyword evidence="3" id="KW-0012">Acyltransferase</keyword>
<dbReference type="Gene3D" id="3.30.559.10">
    <property type="entry name" value="Chloramphenicol acetyltransferase-like domain"/>
    <property type="match status" value="2"/>
</dbReference>
<dbReference type="EMBL" id="JANAVB010036419">
    <property type="protein sequence ID" value="KAJ6803632.1"/>
    <property type="molecule type" value="Genomic_DNA"/>
</dbReference>
<dbReference type="Proteomes" id="UP001140949">
    <property type="component" value="Unassembled WGS sequence"/>
</dbReference>
<comment type="similarity">
    <text evidence="1">Belongs to the plant acyltransferase family.</text>
</comment>
<dbReference type="GO" id="GO:0016747">
    <property type="term" value="F:acyltransferase activity, transferring groups other than amino-acyl groups"/>
    <property type="evidence" value="ECO:0007669"/>
    <property type="project" value="TreeGrafter"/>
</dbReference>
<evidence type="ECO:0000313" key="4">
    <source>
        <dbReference type="EMBL" id="KAJ6803632.1"/>
    </source>
</evidence>
<gene>
    <name evidence="4" type="ORF">M6B38_189155</name>
</gene>
<name>A0AAX6EHQ5_IRIPA</name>
<sequence>MAAAAMEVISNFILKPSPSTSLPNINHLPNSVTPLTVFDRAAGNFHFPVLMAFRSTMPSNSVLTESLSRVLAPYPHLAGTIDYDSRSGPSFVLNNAGVRLVETRVNVPMDEKDLIHDPTTHGSLYPRVHDRAKEVFQVQLNRYACGGMVIGFTASHTVADGHSMFRFLARWVEAARGLAAAAPPPPPSPPPYYNVDRNSLFVPRNPPACKYDHRETESKQLVNMKSAAAARSPVDNLTVQFPAEFISELKRRVPYRCTTFECLLAHVWKKIVIARGHDHDERTRLRIAVNGRGKMRPVVPMDYFGNVVCWALPTSQVGEVVSNDVGNNVSTIRKAVKQLDDSYFRSFIDFGEILDKEGGDEELMVTAEEWGDLIYPDIEVDSWLGFPMNDMDFGTGGAKVVLPPDVPVEGVVTLVDSFGDGEKGGVNVYLTLRREHVDKFTSICLSRLIKLDRPFQYQYAS</sequence>
<accession>A0AAX6EHQ5</accession>
<organism evidence="4 5">
    <name type="scientific">Iris pallida</name>
    <name type="common">Sweet iris</name>
    <dbReference type="NCBI Taxonomy" id="29817"/>
    <lineage>
        <taxon>Eukaryota</taxon>
        <taxon>Viridiplantae</taxon>
        <taxon>Streptophyta</taxon>
        <taxon>Embryophyta</taxon>
        <taxon>Tracheophyta</taxon>
        <taxon>Spermatophyta</taxon>
        <taxon>Magnoliopsida</taxon>
        <taxon>Liliopsida</taxon>
        <taxon>Asparagales</taxon>
        <taxon>Iridaceae</taxon>
        <taxon>Iridoideae</taxon>
        <taxon>Irideae</taxon>
        <taxon>Iris</taxon>
    </lineage>
</organism>
<evidence type="ECO:0000313" key="5">
    <source>
        <dbReference type="Proteomes" id="UP001140949"/>
    </source>
</evidence>
<dbReference type="Pfam" id="PF02458">
    <property type="entry name" value="Transferase"/>
    <property type="match status" value="1"/>
</dbReference>
<reference evidence="4" key="1">
    <citation type="journal article" date="2023" name="GigaByte">
        <title>Genome assembly of the bearded iris, Iris pallida Lam.</title>
        <authorList>
            <person name="Bruccoleri R.E."/>
            <person name="Oakeley E.J."/>
            <person name="Faust A.M.E."/>
            <person name="Altorfer M."/>
            <person name="Dessus-Babus S."/>
            <person name="Burckhardt D."/>
            <person name="Oertli M."/>
            <person name="Naumann U."/>
            <person name="Petersen F."/>
            <person name="Wong J."/>
        </authorList>
    </citation>
    <scope>NUCLEOTIDE SEQUENCE</scope>
    <source>
        <strain evidence="4">GSM-AAB239-AS_SAM_17_03QT</strain>
    </source>
</reference>
<dbReference type="PANTHER" id="PTHR31642:SF278">
    <property type="entry name" value="TRYPTAMINE HYDROXYCINNAMOYLTRANSFERASE 1"/>
    <property type="match status" value="1"/>
</dbReference>
<evidence type="ECO:0000256" key="1">
    <source>
        <dbReference type="ARBA" id="ARBA00009861"/>
    </source>
</evidence>
<keyword evidence="5" id="KW-1185">Reference proteome</keyword>